<gene>
    <name evidence="1" type="ORF">GCM10011496_35380</name>
</gene>
<dbReference type="AlphaFoldDB" id="A0A916WM65"/>
<evidence type="ECO:0000313" key="1">
    <source>
        <dbReference type="EMBL" id="GGB11388.1"/>
    </source>
</evidence>
<organism evidence="1 2">
    <name type="scientific">Polaromonas eurypsychrophila</name>
    <dbReference type="NCBI Taxonomy" id="1614635"/>
    <lineage>
        <taxon>Bacteria</taxon>
        <taxon>Pseudomonadati</taxon>
        <taxon>Pseudomonadota</taxon>
        <taxon>Betaproteobacteria</taxon>
        <taxon>Burkholderiales</taxon>
        <taxon>Comamonadaceae</taxon>
        <taxon>Polaromonas</taxon>
    </lineage>
</organism>
<reference evidence="1" key="1">
    <citation type="journal article" date="2014" name="Int. J. Syst. Evol. Microbiol.">
        <title>Complete genome sequence of Corynebacterium casei LMG S-19264T (=DSM 44701T), isolated from a smear-ripened cheese.</title>
        <authorList>
            <consortium name="US DOE Joint Genome Institute (JGI-PGF)"/>
            <person name="Walter F."/>
            <person name="Albersmeier A."/>
            <person name="Kalinowski J."/>
            <person name="Ruckert C."/>
        </authorList>
    </citation>
    <scope>NUCLEOTIDE SEQUENCE</scope>
    <source>
        <strain evidence="1">CGMCC 1.15322</strain>
    </source>
</reference>
<accession>A0A916WM65</accession>
<reference evidence="1" key="2">
    <citation type="submission" date="2020-09" db="EMBL/GenBank/DDBJ databases">
        <authorList>
            <person name="Sun Q."/>
            <person name="Zhou Y."/>
        </authorList>
    </citation>
    <scope>NUCLEOTIDE SEQUENCE</scope>
    <source>
        <strain evidence="1">CGMCC 1.15322</strain>
    </source>
</reference>
<protein>
    <submittedName>
        <fullName evidence="1">Uncharacterized protein</fullName>
    </submittedName>
</protein>
<sequence length="171" mass="20262">MDEDYPEVGGYHLLVQDRRHSSEVNPQTLATTREHIEMVVAACMDAEFEAYKTLPLIDEKKLLPWYASNGTAYKDLIHTLQKVTQRSWTLTNFHNPSTKRLISMTVKEIREGTTVVRTTEYWYLRWWSTVEGKYRNPYYRETSHHTYVLKQHGDDWLIEENIQPPSLSNRQ</sequence>
<name>A0A916WM65_9BURK</name>
<keyword evidence="2" id="KW-1185">Reference proteome</keyword>
<dbReference type="Proteomes" id="UP000620596">
    <property type="component" value="Unassembled WGS sequence"/>
</dbReference>
<dbReference type="RefSeq" id="WP_188709833.1">
    <property type="nucleotide sequence ID" value="NZ_BMIG01000017.1"/>
</dbReference>
<proteinExistence type="predicted"/>
<dbReference type="EMBL" id="BMIG01000017">
    <property type="protein sequence ID" value="GGB11388.1"/>
    <property type="molecule type" value="Genomic_DNA"/>
</dbReference>
<evidence type="ECO:0000313" key="2">
    <source>
        <dbReference type="Proteomes" id="UP000620596"/>
    </source>
</evidence>
<comment type="caution">
    <text evidence="1">The sequence shown here is derived from an EMBL/GenBank/DDBJ whole genome shotgun (WGS) entry which is preliminary data.</text>
</comment>